<dbReference type="Gene3D" id="3.40.50.1000">
    <property type="entry name" value="HAD superfamily/HAD-like"/>
    <property type="match status" value="1"/>
</dbReference>
<keyword evidence="11" id="KW-0460">Magnesium</keyword>
<dbReference type="InterPro" id="IPR017969">
    <property type="entry name" value="Heavy-metal-associated_CS"/>
</dbReference>
<evidence type="ECO:0000256" key="13">
    <source>
        <dbReference type="ARBA" id="ARBA00022989"/>
    </source>
</evidence>
<keyword evidence="6 21" id="KW-0812">Transmembrane</keyword>
<evidence type="ECO:0000313" key="23">
    <source>
        <dbReference type="EMBL" id="BAO98012.1"/>
    </source>
</evidence>
<dbReference type="Pfam" id="PF00702">
    <property type="entry name" value="Hydrolase"/>
    <property type="match status" value="1"/>
</dbReference>
<evidence type="ECO:0000256" key="10">
    <source>
        <dbReference type="ARBA" id="ARBA00022840"/>
    </source>
</evidence>
<dbReference type="SUPFAM" id="SSF81653">
    <property type="entry name" value="Calcium ATPase, transduction domain A"/>
    <property type="match status" value="1"/>
</dbReference>
<evidence type="ECO:0000256" key="3">
    <source>
        <dbReference type="ARBA" id="ARBA00022448"/>
    </source>
</evidence>
<feature type="transmembrane region" description="Helical" evidence="21">
    <location>
        <begin position="372"/>
        <end position="398"/>
    </location>
</feature>
<dbReference type="InterPro" id="IPR036163">
    <property type="entry name" value="HMA_dom_sf"/>
</dbReference>
<feature type="transmembrane region" description="Helical" evidence="21">
    <location>
        <begin position="159"/>
        <end position="179"/>
    </location>
</feature>
<dbReference type="NCBIfam" id="TIGR01511">
    <property type="entry name" value="ATPase-IB1_Cu"/>
    <property type="match status" value="1"/>
</dbReference>
<dbReference type="InterPro" id="IPR027256">
    <property type="entry name" value="P-typ_ATPase_IB"/>
</dbReference>
<evidence type="ECO:0000256" key="17">
    <source>
        <dbReference type="ARBA" id="ARBA00037143"/>
    </source>
</evidence>
<dbReference type="Gene3D" id="3.40.1110.10">
    <property type="entry name" value="Calcium-transporting ATPase, cytoplasmic domain N"/>
    <property type="match status" value="1"/>
</dbReference>
<dbReference type="Proteomes" id="UP000031662">
    <property type="component" value="Chromosome"/>
</dbReference>
<evidence type="ECO:0000256" key="18">
    <source>
        <dbReference type="ARBA" id="ARBA00038904"/>
    </source>
</evidence>
<evidence type="ECO:0000256" key="4">
    <source>
        <dbReference type="ARBA" id="ARBA00022475"/>
    </source>
</evidence>
<dbReference type="Pfam" id="PF00122">
    <property type="entry name" value="E1-E2_ATPase"/>
    <property type="match status" value="1"/>
</dbReference>
<dbReference type="GO" id="GO:0055070">
    <property type="term" value="P:copper ion homeostasis"/>
    <property type="evidence" value="ECO:0007669"/>
    <property type="project" value="TreeGrafter"/>
</dbReference>
<dbReference type="GO" id="GO:0005886">
    <property type="term" value="C:plasma membrane"/>
    <property type="evidence" value="ECO:0007669"/>
    <property type="project" value="UniProtKB-SubCell"/>
</dbReference>
<keyword evidence="8 21" id="KW-0547">Nucleotide-binding</keyword>
<dbReference type="Gene3D" id="2.70.150.10">
    <property type="entry name" value="Calcium-transporting ATPase, cytoplasmic transduction domain A"/>
    <property type="match status" value="1"/>
</dbReference>
<dbReference type="EC" id="7.2.2.9" evidence="18"/>
<reference evidence="23 24" key="1">
    <citation type="submission" date="2013-11" db="EMBL/GenBank/DDBJ databases">
        <title>Estimation of Helicobacter pylori bacteriophage ecology using H. pylori isolates.</title>
        <authorList>
            <person name="Uchiyama J."/>
            <person name="Takemura-Uchiyama I."/>
            <person name="Ujihara T."/>
            <person name="Matsuzaki S."/>
        </authorList>
    </citation>
    <scope>NUCLEOTIDE SEQUENCE [LARGE SCALE GENOMIC DNA]</scope>
    <source>
        <strain evidence="23 24">NY40</strain>
    </source>
</reference>
<dbReference type="InterPro" id="IPR001757">
    <property type="entry name" value="P_typ_ATPase"/>
</dbReference>
<feature type="transmembrane region" description="Helical" evidence="21">
    <location>
        <begin position="689"/>
        <end position="708"/>
    </location>
</feature>
<dbReference type="SUPFAM" id="SSF81665">
    <property type="entry name" value="Calcium ATPase, transmembrane domain M"/>
    <property type="match status" value="1"/>
</dbReference>
<dbReference type="FunFam" id="2.70.150.10:FF:000118">
    <property type="entry name" value="Copper-transporting ATPase"/>
    <property type="match status" value="1"/>
</dbReference>
<dbReference type="RefSeq" id="WP_041050904.1">
    <property type="nucleotide sequence ID" value="NZ_AP014523.1"/>
</dbReference>
<organism evidence="23 24">
    <name type="scientific">Helicobacter pylori NY40</name>
    <dbReference type="NCBI Taxonomy" id="1426844"/>
    <lineage>
        <taxon>Bacteria</taxon>
        <taxon>Pseudomonadati</taxon>
        <taxon>Campylobacterota</taxon>
        <taxon>Epsilonproteobacteria</taxon>
        <taxon>Campylobacterales</taxon>
        <taxon>Helicobacteraceae</taxon>
        <taxon>Helicobacter</taxon>
    </lineage>
</organism>
<comment type="catalytic activity">
    <reaction evidence="20">
        <text>Cu(2+)(in) + ATP + H2O = Cu(2+)(out) + ADP + phosphate + H(+)</text>
        <dbReference type="Rhea" id="RHEA:10376"/>
        <dbReference type="ChEBI" id="CHEBI:15377"/>
        <dbReference type="ChEBI" id="CHEBI:15378"/>
        <dbReference type="ChEBI" id="CHEBI:29036"/>
        <dbReference type="ChEBI" id="CHEBI:30616"/>
        <dbReference type="ChEBI" id="CHEBI:43474"/>
        <dbReference type="ChEBI" id="CHEBI:456216"/>
        <dbReference type="EC" id="7.2.2.9"/>
    </reaction>
</comment>
<accession>A0A060Q1E6</accession>
<keyword evidence="16 21" id="KW-0472">Membrane</keyword>
<feature type="transmembrane region" description="Helical" evidence="21">
    <location>
        <begin position="347"/>
        <end position="366"/>
    </location>
</feature>
<evidence type="ECO:0000256" key="5">
    <source>
        <dbReference type="ARBA" id="ARBA00022553"/>
    </source>
</evidence>
<dbReference type="PROSITE" id="PS01047">
    <property type="entry name" value="HMA_1"/>
    <property type="match status" value="1"/>
</dbReference>
<dbReference type="InterPro" id="IPR018303">
    <property type="entry name" value="ATPase_P-typ_P_site"/>
</dbReference>
<proteinExistence type="inferred from homology"/>
<evidence type="ECO:0000259" key="22">
    <source>
        <dbReference type="PROSITE" id="PS50846"/>
    </source>
</evidence>
<evidence type="ECO:0000256" key="6">
    <source>
        <dbReference type="ARBA" id="ARBA00022692"/>
    </source>
</evidence>
<comment type="function">
    <text evidence="17">Probably involved in copper export.</text>
</comment>
<evidence type="ECO:0000256" key="21">
    <source>
        <dbReference type="RuleBase" id="RU362081"/>
    </source>
</evidence>
<evidence type="ECO:0000256" key="19">
    <source>
        <dbReference type="ARBA" id="ARBA00040690"/>
    </source>
</evidence>
<dbReference type="PROSITE" id="PS50846">
    <property type="entry name" value="HMA_2"/>
    <property type="match status" value="1"/>
</dbReference>
<dbReference type="InterPro" id="IPR023214">
    <property type="entry name" value="HAD_sf"/>
</dbReference>
<dbReference type="GO" id="GO:0005507">
    <property type="term" value="F:copper ion binding"/>
    <property type="evidence" value="ECO:0007669"/>
    <property type="project" value="TreeGrafter"/>
</dbReference>
<dbReference type="SFLD" id="SFLDF00027">
    <property type="entry name" value="p-type_atpase"/>
    <property type="match status" value="1"/>
</dbReference>
<feature type="transmembrane region" description="Helical" evidence="21">
    <location>
        <begin position="714"/>
        <end position="733"/>
    </location>
</feature>
<dbReference type="CDD" id="cd00371">
    <property type="entry name" value="HMA"/>
    <property type="match status" value="1"/>
</dbReference>
<keyword evidence="4 21" id="KW-1003">Cell membrane</keyword>
<dbReference type="NCBIfam" id="TIGR01525">
    <property type="entry name" value="ATPase-IB_hvy"/>
    <property type="match status" value="1"/>
</dbReference>
<dbReference type="InterPro" id="IPR006121">
    <property type="entry name" value="HMA_dom"/>
</dbReference>
<evidence type="ECO:0000256" key="7">
    <source>
        <dbReference type="ARBA" id="ARBA00022723"/>
    </source>
</evidence>
<feature type="domain" description="HMA" evidence="22">
    <location>
        <begin position="1"/>
        <end position="67"/>
    </location>
</feature>
<dbReference type="CDD" id="cd02094">
    <property type="entry name" value="P-type_ATPase_Cu-like"/>
    <property type="match status" value="1"/>
</dbReference>
<keyword evidence="5" id="KW-0597">Phosphoprotein</keyword>
<feature type="transmembrane region" description="Helical" evidence="21">
    <location>
        <begin position="84"/>
        <end position="108"/>
    </location>
</feature>
<dbReference type="PROSITE" id="PS00154">
    <property type="entry name" value="ATPASE_E1_E2"/>
    <property type="match status" value="1"/>
</dbReference>
<sequence>MKESFYIEGMTCTACSSGIERSLGRKSFVKKIEVSLLNKSANIEFNENETNLDEIFKLIEKLGYSPKKTLAEEKKEFFSPNVKLALAVIFTLFVVYLSMGAMLSPSLLPESLLTINNHSNFLNACLQLIGTLIVMHWGRDFYIQGFKALWHRQPNMSSLIAIGTSAALISSLWQLYLVYANHYTDQWSYGHYYFESVCVILMFVMVGKRIENVSKDKALDAMQALMKNAPKTALKMQNNQQIEVLVDSIVVGDILKVLPGSAIAVDGEIIEGEGELDESMLSGEALPVYKKVGDKVFSGTFNSHTSFLMKATQDNKNSTLSQIIEMIHNAQSSKAEISRLADKVSSVFVPSVIAIAVLAFVAWLIIAPKPDFWWNFGTALEVFVSVLVISCPCALGLATPMSILVANQKASSLGLFFKDAKSLEKARLVNTIVFDKTGTLTNGKPVVKSVHSKIELLELLSLAGSIEKSSEHVIAKGIVEYAKEHNAPLKEMSGVKVKTGFGISAKTDYQGAKEVIKVGNSEFFNPINALEIQENGILVFVGRVINEKEDELLGAFVLEDLPKKGVKEHIAQIKNLGINTFLLSGDNRENVKKCAFELGIDGYISNAKPQDKLNKIKELKEKGQIVMMVGDGLNDAPSLAMSDVAVVMAKGSDVSVQAADIVSFNNDIKSVYSAIKLSQATIKNIKENLFWAFCYNSVFIPLACGVLYKANIMLSPAIAGLAMSLSSVSVVLNSQRLRNFKIKDH</sequence>
<dbReference type="Pfam" id="PF00403">
    <property type="entry name" value="HMA"/>
    <property type="match status" value="1"/>
</dbReference>
<evidence type="ECO:0000256" key="15">
    <source>
        <dbReference type="ARBA" id="ARBA00023065"/>
    </source>
</evidence>
<keyword evidence="12" id="KW-1278">Translocase</keyword>
<dbReference type="InterPro" id="IPR023299">
    <property type="entry name" value="ATPase_P-typ_cyto_dom_N"/>
</dbReference>
<dbReference type="SUPFAM" id="SSF56784">
    <property type="entry name" value="HAD-like"/>
    <property type="match status" value="1"/>
</dbReference>
<keyword evidence="13 21" id="KW-1133">Transmembrane helix</keyword>
<keyword evidence="14" id="KW-0186">Copper</keyword>
<dbReference type="HOGENOM" id="CLU_001771_11_2_7"/>
<dbReference type="InterPro" id="IPR008250">
    <property type="entry name" value="ATPase_P-typ_transduc_dom_A_sf"/>
</dbReference>
<dbReference type="NCBIfam" id="TIGR01494">
    <property type="entry name" value="ATPase_P-type"/>
    <property type="match status" value="1"/>
</dbReference>
<dbReference type="GO" id="GO:0005524">
    <property type="term" value="F:ATP binding"/>
    <property type="evidence" value="ECO:0007669"/>
    <property type="project" value="UniProtKB-UniRule"/>
</dbReference>
<dbReference type="InterPro" id="IPR059000">
    <property type="entry name" value="ATPase_P-type_domA"/>
</dbReference>
<evidence type="ECO:0000256" key="11">
    <source>
        <dbReference type="ARBA" id="ARBA00022842"/>
    </source>
</evidence>
<evidence type="ECO:0000313" key="24">
    <source>
        <dbReference type="Proteomes" id="UP000031662"/>
    </source>
</evidence>
<dbReference type="PRINTS" id="PR00119">
    <property type="entry name" value="CATATPASE"/>
</dbReference>
<dbReference type="InterPro" id="IPR036412">
    <property type="entry name" value="HAD-like_sf"/>
</dbReference>
<keyword evidence="7 21" id="KW-0479">Metal-binding</keyword>
<evidence type="ECO:0000256" key="8">
    <source>
        <dbReference type="ARBA" id="ARBA00022741"/>
    </source>
</evidence>
<dbReference type="InterPro" id="IPR044492">
    <property type="entry name" value="P_typ_ATPase_HD_dom"/>
</dbReference>
<dbReference type="InterPro" id="IPR023298">
    <property type="entry name" value="ATPase_P-typ_TM_dom_sf"/>
</dbReference>
<feature type="transmembrane region" description="Helical" evidence="21">
    <location>
        <begin position="191"/>
        <end position="207"/>
    </location>
</feature>
<dbReference type="GO" id="GO:0016887">
    <property type="term" value="F:ATP hydrolysis activity"/>
    <property type="evidence" value="ECO:0007669"/>
    <property type="project" value="InterPro"/>
</dbReference>
<dbReference type="PRINTS" id="PR00943">
    <property type="entry name" value="CUATPASE"/>
</dbReference>
<dbReference type="SFLD" id="SFLDG00002">
    <property type="entry name" value="C1.7:_P-type_atpase_like"/>
    <property type="match status" value="1"/>
</dbReference>
<evidence type="ECO:0000256" key="9">
    <source>
        <dbReference type="ARBA" id="ARBA00022796"/>
    </source>
</evidence>
<dbReference type="SFLD" id="SFLDS00003">
    <property type="entry name" value="Haloacid_Dehalogenase"/>
    <property type="match status" value="1"/>
</dbReference>
<evidence type="ECO:0000256" key="1">
    <source>
        <dbReference type="ARBA" id="ARBA00004651"/>
    </source>
</evidence>
<evidence type="ECO:0000256" key="2">
    <source>
        <dbReference type="ARBA" id="ARBA00006024"/>
    </source>
</evidence>
<comment type="subcellular location">
    <subcellularLocation>
        <location evidence="1">Cell membrane</location>
        <topology evidence="1">Multi-pass membrane protein</topology>
    </subcellularLocation>
</comment>
<dbReference type="AlphaFoldDB" id="A0A060Q1E6"/>
<protein>
    <recommendedName>
        <fullName evidence="19">Copper-transporting ATPase</fullName>
        <ecNumber evidence="18">7.2.2.9</ecNumber>
    </recommendedName>
</protein>
<dbReference type="SUPFAM" id="SSF81660">
    <property type="entry name" value="Metal cation-transporting ATPase, ATP-binding domain N"/>
    <property type="match status" value="1"/>
</dbReference>
<keyword evidence="9" id="KW-0187">Copper transport</keyword>
<feature type="transmembrane region" description="Helical" evidence="21">
    <location>
        <begin position="120"/>
        <end position="138"/>
    </location>
</feature>
<dbReference type="EMBL" id="AP014523">
    <property type="protein sequence ID" value="BAO98012.1"/>
    <property type="molecule type" value="Genomic_DNA"/>
</dbReference>
<gene>
    <name evidence="23" type="ORF">NY40_1003</name>
</gene>
<dbReference type="Gene3D" id="3.30.70.100">
    <property type="match status" value="1"/>
</dbReference>
<keyword evidence="10 21" id="KW-0067">ATP-binding</keyword>
<name>A0A060Q1E6_HELPX</name>
<comment type="similarity">
    <text evidence="2 21">Belongs to the cation transport ATPase (P-type) (TC 3.A.3) family. Type IB subfamily.</text>
</comment>
<keyword evidence="15" id="KW-0406">Ion transport</keyword>
<evidence type="ECO:0000256" key="20">
    <source>
        <dbReference type="ARBA" id="ARBA00047424"/>
    </source>
</evidence>
<evidence type="ECO:0000256" key="12">
    <source>
        <dbReference type="ARBA" id="ARBA00022967"/>
    </source>
</evidence>
<keyword evidence="3" id="KW-0813">Transport</keyword>
<dbReference type="SUPFAM" id="SSF55008">
    <property type="entry name" value="HMA, heavy metal-associated domain"/>
    <property type="match status" value="1"/>
</dbReference>
<evidence type="ECO:0000256" key="16">
    <source>
        <dbReference type="ARBA" id="ARBA00023136"/>
    </source>
</evidence>
<dbReference type="FunFam" id="3.30.70.100:FF:000001">
    <property type="entry name" value="ATPase copper transporting beta"/>
    <property type="match status" value="1"/>
</dbReference>
<dbReference type="GO" id="GO:0043682">
    <property type="term" value="F:P-type divalent copper transporter activity"/>
    <property type="evidence" value="ECO:0007669"/>
    <property type="project" value="UniProtKB-EC"/>
</dbReference>
<dbReference type="PANTHER" id="PTHR43520:SF8">
    <property type="entry name" value="P-TYPE CU(+) TRANSPORTER"/>
    <property type="match status" value="1"/>
</dbReference>
<dbReference type="PANTHER" id="PTHR43520">
    <property type="entry name" value="ATP7, ISOFORM B"/>
    <property type="match status" value="1"/>
</dbReference>
<evidence type="ECO:0000256" key="14">
    <source>
        <dbReference type="ARBA" id="ARBA00023008"/>
    </source>
</evidence>